<protein>
    <submittedName>
        <fullName evidence="1">Uncharacterized protein</fullName>
    </submittedName>
</protein>
<gene>
    <name evidence="1" type="ORF">Q604_UNBC06651G0001</name>
</gene>
<reference evidence="1" key="1">
    <citation type="submission" date="2013-12" db="EMBL/GenBank/DDBJ databases">
        <title>A Varibaculum cambriense genome reconstructed from a premature infant gut community with otherwise low bacterial novelty that shifts toward anaerobic metabolism during the third week of life.</title>
        <authorList>
            <person name="Brown C.T."/>
            <person name="Sharon I."/>
            <person name="Thomas B.C."/>
            <person name="Castelle C.J."/>
            <person name="Morowitz M.J."/>
            <person name="Banfield J.F."/>
        </authorList>
    </citation>
    <scope>NUCLEOTIDE SEQUENCE</scope>
</reference>
<name>W1YAS5_9ZZZZ</name>
<dbReference type="EMBL" id="AZMM01006651">
    <property type="protein sequence ID" value="ETJ39481.1"/>
    <property type="molecule type" value="Genomic_DNA"/>
</dbReference>
<accession>W1YAS5</accession>
<evidence type="ECO:0000313" key="1">
    <source>
        <dbReference type="EMBL" id="ETJ39481.1"/>
    </source>
</evidence>
<sequence length="38" mass="4458">KLVQGKYKPNMCSQVRAEGHESMREELENIYLTLGYEL</sequence>
<comment type="caution">
    <text evidence="1">The sequence shown here is derived from an EMBL/GenBank/DDBJ whole genome shotgun (WGS) entry which is preliminary data.</text>
</comment>
<feature type="non-terminal residue" evidence="1">
    <location>
        <position position="1"/>
    </location>
</feature>
<organism evidence="1">
    <name type="scientific">human gut metagenome</name>
    <dbReference type="NCBI Taxonomy" id="408170"/>
    <lineage>
        <taxon>unclassified sequences</taxon>
        <taxon>metagenomes</taxon>
        <taxon>organismal metagenomes</taxon>
    </lineage>
</organism>
<dbReference type="AlphaFoldDB" id="W1YAS5"/>
<proteinExistence type="predicted"/>